<keyword evidence="3" id="KW-1185">Reference proteome</keyword>
<dbReference type="InterPro" id="IPR029058">
    <property type="entry name" value="AB_hydrolase_fold"/>
</dbReference>
<dbReference type="PANTHER" id="PTHR43798">
    <property type="entry name" value="MONOACYLGLYCEROL LIPASE"/>
    <property type="match status" value="1"/>
</dbReference>
<evidence type="ECO:0000313" key="2">
    <source>
        <dbReference type="EMBL" id="NYI04946.1"/>
    </source>
</evidence>
<gene>
    <name evidence="2" type="ORF">FHU37_001889</name>
</gene>
<name>A0A852ZR72_9ACTN</name>
<dbReference type="PRINTS" id="PR00111">
    <property type="entry name" value="ABHYDROLASE"/>
</dbReference>
<protein>
    <submittedName>
        <fullName evidence="2">Pimeloyl-ACP methyl ester carboxylesterase</fullName>
    </submittedName>
</protein>
<dbReference type="GO" id="GO:0003824">
    <property type="term" value="F:catalytic activity"/>
    <property type="evidence" value="ECO:0007669"/>
    <property type="project" value="UniProtKB-ARBA"/>
</dbReference>
<dbReference type="RefSeq" id="WP_179813773.1">
    <property type="nucleotide sequence ID" value="NZ_JACBZD010000001.1"/>
</dbReference>
<dbReference type="InterPro" id="IPR000073">
    <property type="entry name" value="AB_hydrolase_1"/>
</dbReference>
<dbReference type="Pfam" id="PF12697">
    <property type="entry name" value="Abhydrolase_6"/>
    <property type="match status" value="1"/>
</dbReference>
<evidence type="ECO:0000259" key="1">
    <source>
        <dbReference type="Pfam" id="PF12697"/>
    </source>
</evidence>
<dbReference type="Gene3D" id="3.40.50.1820">
    <property type="entry name" value="alpha/beta hydrolase"/>
    <property type="match status" value="1"/>
</dbReference>
<dbReference type="EMBL" id="JACBZD010000001">
    <property type="protein sequence ID" value="NYI04946.1"/>
    <property type="molecule type" value="Genomic_DNA"/>
</dbReference>
<feature type="domain" description="AB hydrolase-1" evidence="1">
    <location>
        <begin position="31"/>
        <end position="268"/>
    </location>
</feature>
<sequence>MPYISSQTRPDLRLFYTDHPARVAGSGAGTLVLVHGWGGDSQEWCPHIPAWSQRHRVLALDLRGHGWSSVPESGYSLTELAEDVAAVIHAADAAGRAPGPLTLVGHSMGGTVALRLAVDRPEVLDSLVVLDPAYGADERETAERTPRRLRAYRTDSGCRRAVLEQVAGALADAPAELRLAHLRRIEAIEPLVLRESFVGNYLSPGALGPRTEAGPALAGHSLPQLTVRIREEPAEWERPLLRHPRSRVEVWSGVGHYLHEERPAEVVDLVLDWQRDLAAAG</sequence>
<dbReference type="InterPro" id="IPR050266">
    <property type="entry name" value="AB_hydrolase_sf"/>
</dbReference>
<dbReference type="Proteomes" id="UP000567795">
    <property type="component" value="Unassembled WGS sequence"/>
</dbReference>
<evidence type="ECO:0000313" key="3">
    <source>
        <dbReference type="Proteomes" id="UP000567795"/>
    </source>
</evidence>
<reference evidence="2 3" key="1">
    <citation type="submission" date="2020-07" db="EMBL/GenBank/DDBJ databases">
        <title>Sequencing the genomes of 1000 actinobacteria strains.</title>
        <authorList>
            <person name="Klenk H.-P."/>
        </authorList>
    </citation>
    <scope>NUCLEOTIDE SEQUENCE [LARGE SCALE GENOMIC DNA]</scope>
    <source>
        <strain evidence="2 3">DSM 42178</strain>
    </source>
</reference>
<proteinExistence type="predicted"/>
<organism evidence="2 3">
    <name type="scientific">Allostreptomyces psammosilenae</name>
    <dbReference type="NCBI Taxonomy" id="1892865"/>
    <lineage>
        <taxon>Bacteria</taxon>
        <taxon>Bacillati</taxon>
        <taxon>Actinomycetota</taxon>
        <taxon>Actinomycetes</taxon>
        <taxon>Kitasatosporales</taxon>
        <taxon>Streptomycetaceae</taxon>
        <taxon>Allostreptomyces</taxon>
    </lineage>
</organism>
<dbReference type="SUPFAM" id="SSF53474">
    <property type="entry name" value="alpha/beta-Hydrolases"/>
    <property type="match status" value="1"/>
</dbReference>
<comment type="caution">
    <text evidence="2">The sequence shown here is derived from an EMBL/GenBank/DDBJ whole genome shotgun (WGS) entry which is preliminary data.</text>
</comment>
<accession>A0A852ZR72</accession>
<dbReference type="AlphaFoldDB" id="A0A852ZR72"/>